<protein>
    <submittedName>
        <fullName evidence="1">Uncharacterized protein</fullName>
    </submittedName>
</protein>
<comment type="caution">
    <text evidence="1">The sequence shown here is derived from an EMBL/GenBank/DDBJ whole genome shotgun (WGS) entry which is preliminary data.</text>
</comment>
<accession>X0UPX3</accession>
<evidence type="ECO:0000313" key="1">
    <source>
        <dbReference type="EMBL" id="GAG02348.1"/>
    </source>
</evidence>
<name>X0UPX3_9ZZZZ</name>
<organism evidence="1">
    <name type="scientific">marine sediment metagenome</name>
    <dbReference type="NCBI Taxonomy" id="412755"/>
    <lineage>
        <taxon>unclassified sequences</taxon>
        <taxon>metagenomes</taxon>
        <taxon>ecological metagenomes</taxon>
    </lineage>
</organism>
<dbReference type="AlphaFoldDB" id="X0UPX3"/>
<sequence>MKRTIYKIETQDGENRYTEVHLLNVEDDQVLTNKWLLEQIYDLKNTKYKVDTTGHYALIDFDVTIVSISHWQIINEDDYQVLRRYIF</sequence>
<proteinExistence type="predicted"/>
<reference evidence="1" key="1">
    <citation type="journal article" date="2014" name="Front. Microbiol.">
        <title>High frequency of phylogenetically diverse reductive dehalogenase-homologous genes in deep subseafloor sedimentary metagenomes.</title>
        <authorList>
            <person name="Kawai M."/>
            <person name="Futagami T."/>
            <person name="Toyoda A."/>
            <person name="Takaki Y."/>
            <person name="Nishi S."/>
            <person name="Hori S."/>
            <person name="Arai W."/>
            <person name="Tsubouchi T."/>
            <person name="Morono Y."/>
            <person name="Uchiyama I."/>
            <person name="Ito T."/>
            <person name="Fujiyama A."/>
            <person name="Inagaki F."/>
            <person name="Takami H."/>
        </authorList>
    </citation>
    <scope>NUCLEOTIDE SEQUENCE</scope>
    <source>
        <strain evidence="1">Expedition CK06-06</strain>
    </source>
</reference>
<dbReference type="EMBL" id="BARS01026594">
    <property type="protein sequence ID" value="GAG02348.1"/>
    <property type="molecule type" value="Genomic_DNA"/>
</dbReference>
<gene>
    <name evidence="1" type="ORF">S01H1_41898</name>
</gene>